<keyword evidence="3 7" id="KW-0812">Transmembrane</keyword>
<evidence type="ECO:0000256" key="5">
    <source>
        <dbReference type="ARBA" id="ARBA00023136"/>
    </source>
</evidence>
<evidence type="ECO:0000256" key="4">
    <source>
        <dbReference type="ARBA" id="ARBA00022989"/>
    </source>
</evidence>
<feature type="domain" description="Major facilitator superfamily (MFS) profile" evidence="8">
    <location>
        <begin position="26"/>
        <end position="474"/>
    </location>
</feature>
<feature type="transmembrane region" description="Helical" evidence="7">
    <location>
        <begin position="336"/>
        <end position="354"/>
    </location>
</feature>
<evidence type="ECO:0000256" key="7">
    <source>
        <dbReference type="SAM" id="Phobius"/>
    </source>
</evidence>
<comment type="caution">
    <text evidence="9">The sequence shown here is derived from an EMBL/GenBank/DDBJ whole genome shotgun (WGS) entry which is preliminary data.</text>
</comment>
<organism evidence="9 10">
    <name type="scientific">Lithospermum erythrorhizon</name>
    <name type="common">Purple gromwell</name>
    <name type="synonym">Lithospermum officinale var. erythrorhizon</name>
    <dbReference type="NCBI Taxonomy" id="34254"/>
    <lineage>
        <taxon>Eukaryota</taxon>
        <taxon>Viridiplantae</taxon>
        <taxon>Streptophyta</taxon>
        <taxon>Embryophyta</taxon>
        <taxon>Tracheophyta</taxon>
        <taxon>Spermatophyta</taxon>
        <taxon>Magnoliopsida</taxon>
        <taxon>eudicotyledons</taxon>
        <taxon>Gunneridae</taxon>
        <taxon>Pentapetalae</taxon>
        <taxon>asterids</taxon>
        <taxon>lamiids</taxon>
        <taxon>Boraginales</taxon>
        <taxon>Boraginaceae</taxon>
        <taxon>Boraginoideae</taxon>
        <taxon>Lithospermeae</taxon>
        <taxon>Lithospermum</taxon>
    </lineage>
</organism>
<evidence type="ECO:0000256" key="2">
    <source>
        <dbReference type="ARBA" id="ARBA00022448"/>
    </source>
</evidence>
<evidence type="ECO:0000256" key="1">
    <source>
        <dbReference type="ARBA" id="ARBA00004141"/>
    </source>
</evidence>
<dbReference type="InterPro" id="IPR005829">
    <property type="entry name" value="Sugar_transporter_CS"/>
</dbReference>
<evidence type="ECO:0000313" key="10">
    <source>
        <dbReference type="Proteomes" id="UP001454036"/>
    </source>
</evidence>
<keyword evidence="2" id="KW-0813">Transport</keyword>
<gene>
    <name evidence="9" type="ORF">LIER_37198</name>
</gene>
<dbReference type="GO" id="GO:0016020">
    <property type="term" value="C:membrane"/>
    <property type="evidence" value="ECO:0007669"/>
    <property type="project" value="UniProtKB-SubCell"/>
</dbReference>
<feature type="transmembrane region" description="Helical" evidence="7">
    <location>
        <begin position="361"/>
        <end position="378"/>
    </location>
</feature>
<proteinExistence type="inferred from homology"/>
<feature type="transmembrane region" description="Helical" evidence="7">
    <location>
        <begin position="384"/>
        <end position="408"/>
    </location>
</feature>
<reference evidence="9 10" key="1">
    <citation type="submission" date="2024-01" db="EMBL/GenBank/DDBJ databases">
        <title>The complete chloroplast genome sequence of Lithospermum erythrorhizon: insights into the phylogenetic relationship among Boraginaceae species and the maternal lineages of purple gromwells.</title>
        <authorList>
            <person name="Okada T."/>
            <person name="Watanabe K."/>
        </authorList>
    </citation>
    <scope>NUCLEOTIDE SEQUENCE [LARGE SCALE GENOMIC DNA]</scope>
</reference>
<comment type="subcellular location">
    <subcellularLocation>
        <location evidence="1">Membrane</location>
        <topology evidence="1">Multi-pass membrane protein</topology>
    </subcellularLocation>
</comment>
<feature type="transmembrane region" description="Helical" evidence="7">
    <location>
        <begin position="115"/>
        <end position="138"/>
    </location>
</feature>
<dbReference type="Pfam" id="PF00083">
    <property type="entry name" value="Sugar_tr"/>
    <property type="match status" value="1"/>
</dbReference>
<feature type="transmembrane region" description="Helical" evidence="7">
    <location>
        <begin position="285"/>
        <end position="304"/>
    </location>
</feature>
<accession>A0AAV3PGR6</accession>
<evidence type="ECO:0000313" key="9">
    <source>
        <dbReference type="EMBL" id="GAA0150907.1"/>
    </source>
</evidence>
<sequence>MGDLSDGFSVDEALSSMGFGYFHVVALLYAGVGWASNAMALTLLSIIGPAVKSEWGLSSNQESMITTVVFAGTLVGAYFFGYVSDAYGRRTSSMSLITCVGGAILLSGFSQSYEFLLLVVSLFGFGAGGGHVFASWFLEFAPISTRGSATAVLSLFYSFGNIIAASLAWIIMPRLGWRWLLISSCLPPLFVLLLGLIVPESPRYLIMKGKITDAHKVLEKVALLNRTELPRGSLISSLLIGKDEEHGSSEQSQLLYARKEKDGSSESRLPSVFLLFSPKLLRTTFLLWLVFFGNVFAYYGIIFLTTEMSGGQSNCMSHPVLINDQDTTSNTSYGEILLNSLAEFPSALFAAVVVDWAGRKLSLVMTSTLSFILLVPLVCQQSEIVTTALLFGARLFITSGTMVLAVYASEVYPTSLRSTGVGVATAVGCIGGMLCPYVAVALIEGCHQGPAMGLFEAVLVLIAVSVILLPLETKGKRLNDSLQSDK</sequence>
<dbReference type="AlphaFoldDB" id="A0AAV3PGR6"/>
<dbReference type="InterPro" id="IPR020846">
    <property type="entry name" value="MFS_dom"/>
</dbReference>
<dbReference type="SUPFAM" id="SSF103473">
    <property type="entry name" value="MFS general substrate transporter"/>
    <property type="match status" value="1"/>
</dbReference>
<dbReference type="EMBL" id="BAABME010017665">
    <property type="protein sequence ID" value="GAA0150907.1"/>
    <property type="molecule type" value="Genomic_DNA"/>
</dbReference>
<name>A0AAV3PGR6_LITER</name>
<evidence type="ECO:0000256" key="6">
    <source>
        <dbReference type="ARBA" id="ARBA00044504"/>
    </source>
</evidence>
<evidence type="ECO:0000259" key="8">
    <source>
        <dbReference type="PROSITE" id="PS50850"/>
    </source>
</evidence>
<keyword evidence="5 7" id="KW-0472">Membrane</keyword>
<keyword evidence="4 7" id="KW-1133">Transmembrane helix</keyword>
<protein>
    <submittedName>
        <fullName evidence="9">Secondary carrier transporter</fullName>
    </submittedName>
</protein>
<dbReference type="PROSITE" id="PS00216">
    <property type="entry name" value="SUGAR_TRANSPORT_1"/>
    <property type="match status" value="1"/>
</dbReference>
<comment type="similarity">
    <text evidence="6">Belongs to the major facilitator superfamily. Phosphate:H(+) symporter (TC 2.A.1.9) family.</text>
</comment>
<feature type="transmembrane region" description="Helical" evidence="7">
    <location>
        <begin position="177"/>
        <end position="198"/>
    </location>
</feature>
<dbReference type="Gene3D" id="1.20.1250.20">
    <property type="entry name" value="MFS general substrate transporter like domains"/>
    <property type="match status" value="1"/>
</dbReference>
<dbReference type="GO" id="GO:0022857">
    <property type="term" value="F:transmembrane transporter activity"/>
    <property type="evidence" value="ECO:0007669"/>
    <property type="project" value="InterPro"/>
</dbReference>
<feature type="transmembrane region" description="Helical" evidence="7">
    <location>
        <begin position="21"/>
        <end position="51"/>
    </location>
</feature>
<feature type="transmembrane region" description="Helical" evidence="7">
    <location>
        <begin position="420"/>
        <end position="443"/>
    </location>
</feature>
<feature type="transmembrane region" description="Helical" evidence="7">
    <location>
        <begin position="150"/>
        <end position="171"/>
    </location>
</feature>
<dbReference type="PROSITE" id="PS50850">
    <property type="entry name" value="MFS"/>
    <property type="match status" value="1"/>
</dbReference>
<feature type="transmembrane region" description="Helical" evidence="7">
    <location>
        <begin position="93"/>
        <end position="109"/>
    </location>
</feature>
<evidence type="ECO:0000256" key="3">
    <source>
        <dbReference type="ARBA" id="ARBA00022692"/>
    </source>
</evidence>
<feature type="transmembrane region" description="Helical" evidence="7">
    <location>
        <begin position="449"/>
        <end position="471"/>
    </location>
</feature>
<keyword evidence="10" id="KW-1185">Reference proteome</keyword>
<dbReference type="PANTHER" id="PTHR23511">
    <property type="entry name" value="SYNAPTIC VESICLE GLYCOPROTEIN 2"/>
    <property type="match status" value="1"/>
</dbReference>
<dbReference type="Proteomes" id="UP001454036">
    <property type="component" value="Unassembled WGS sequence"/>
</dbReference>
<dbReference type="InterPro" id="IPR036259">
    <property type="entry name" value="MFS_trans_sf"/>
</dbReference>
<dbReference type="PANTHER" id="PTHR23511:SF5">
    <property type="entry name" value="MAJOR FACILITATOR-TYPE TRANSPORTER HXNZ-RELATED"/>
    <property type="match status" value="1"/>
</dbReference>
<dbReference type="InterPro" id="IPR005828">
    <property type="entry name" value="MFS_sugar_transport-like"/>
</dbReference>
<feature type="transmembrane region" description="Helical" evidence="7">
    <location>
        <begin position="63"/>
        <end position="81"/>
    </location>
</feature>